<dbReference type="EMBL" id="BK016090">
    <property type="protein sequence ID" value="DAF94198.1"/>
    <property type="molecule type" value="Genomic_DNA"/>
</dbReference>
<protein>
    <submittedName>
        <fullName evidence="1">Uncharacterized protein</fullName>
    </submittedName>
</protein>
<proteinExistence type="predicted"/>
<name>A0A8S5UIK7_9CAUD</name>
<accession>A0A8S5UIK7</accession>
<evidence type="ECO:0000313" key="1">
    <source>
        <dbReference type="EMBL" id="DAF94198.1"/>
    </source>
</evidence>
<organism evidence="1">
    <name type="scientific">Myoviridae sp. ctu2j3</name>
    <dbReference type="NCBI Taxonomy" id="2825197"/>
    <lineage>
        <taxon>Viruses</taxon>
        <taxon>Duplodnaviria</taxon>
        <taxon>Heunggongvirae</taxon>
        <taxon>Uroviricota</taxon>
        <taxon>Caudoviricetes</taxon>
    </lineage>
</organism>
<sequence length="119" mass="13189">MTKVISELGHRVLDMERTYPVQAVAETQDRARDLAVGLAHLRVCAQGIPLRMWSTWGTDDSGNPLFYSVHVEGYGAPIQVFVEDAEEGEYMPLASLTGILNDVYAMGYNKHEGLSAELF</sequence>
<dbReference type="EMBL" id="BK016090">
    <property type="protein sequence ID" value="DAF94213.1"/>
    <property type="molecule type" value="Genomic_DNA"/>
</dbReference>
<reference evidence="1" key="1">
    <citation type="journal article" date="2021" name="Proc. Natl. Acad. Sci. U.S.A.">
        <title>A Catalog of Tens of Thousands of Viruses from Human Metagenomes Reveals Hidden Associations with Chronic Diseases.</title>
        <authorList>
            <person name="Tisza M.J."/>
            <person name="Buck C.B."/>
        </authorList>
    </citation>
    <scope>NUCLEOTIDE SEQUENCE</scope>
    <source>
        <strain evidence="1">Ctu2j3</strain>
    </source>
</reference>